<dbReference type="HOGENOM" id="CLU_162126_0_0_1"/>
<proteinExistence type="predicted"/>
<protein>
    <submittedName>
        <fullName evidence="1">Uncharacterized protein</fullName>
    </submittedName>
</protein>
<dbReference type="Proteomes" id="UP000054549">
    <property type="component" value="Unassembled WGS sequence"/>
</dbReference>
<sequence length="86" mass="9542">MAFCPPPGSQLHSVYSPLPSVTAYPASHYYPSRRSRRHSTPSFSSYPPPPGNYGLNSYPYWYGQGYSGVPTITSPSPNIQTYTMPH</sequence>
<keyword evidence="2" id="KW-1185">Reference proteome</keyword>
<evidence type="ECO:0000313" key="2">
    <source>
        <dbReference type="Proteomes" id="UP000054549"/>
    </source>
</evidence>
<dbReference type="EMBL" id="KN818421">
    <property type="protein sequence ID" value="KIL56435.1"/>
    <property type="molecule type" value="Genomic_DNA"/>
</dbReference>
<reference evidence="1 2" key="1">
    <citation type="submission" date="2014-04" db="EMBL/GenBank/DDBJ databases">
        <title>Evolutionary Origins and Diversification of the Mycorrhizal Mutualists.</title>
        <authorList>
            <consortium name="DOE Joint Genome Institute"/>
            <consortium name="Mycorrhizal Genomics Consortium"/>
            <person name="Kohler A."/>
            <person name="Kuo A."/>
            <person name="Nagy L.G."/>
            <person name="Floudas D."/>
            <person name="Copeland A."/>
            <person name="Barry K.W."/>
            <person name="Cichocki N."/>
            <person name="Veneault-Fourrey C."/>
            <person name="LaButti K."/>
            <person name="Lindquist E.A."/>
            <person name="Lipzen A."/>
            <person name="Lundell T."/>
            <person name="Morin E."/>
            <person name="Murat C."/>
            <person name="Riley R."/>
            <person name="Ohm R."/>
            <person name="Sun H."/>
            <person name="Tunlid A."/>
            <person name="Henrissat B."/>
            <person name="Grigoriev I.V."/>
            <person name="Hibbett D.S."/>
            <person name="Martin F."/>
        </authorList>
    </citation>
    <scope>NUCLEOTIDE SEQUENCE [LARGE SCALE GENOMIC DNA]</scope>
    <source>
        <strain evidence="1 2">Koide BX008</strain>
    </source>
</reference>
<name>A0A0C2S1B2_AMAMK</name>
<dbReference type="InParanoid" id="A0A0C2S1B2"/>
<organism evidence="1 2">
    <name type="scientific">Amanita muscaria (strain Koide BX008)</name>
    <dbReference type="NCBI Taxonomy" id="946122"/>
    <lineage>
        <taxon>Eukaryota</taxon>
        <taxon>Fungi</taxon>
        <taxon>Dikarya</taxon>
        <taxon>Basidiomycota</taxon>
        <taxon>Agaricomycotina</taxon>
        <taxon>Agaricomycetes</taxon>
        <taxon>Agaricomycetidae</taxon>
        <taxon>Agaricales</taxon>
        <taxon>Pluteineae</taxon>
        <taxon>Amanitaceae</taxon>
        <taxon>Amanita</taxon>
    </lineage>
</organism>
<evidence type="ECO:0000313" key="1">
    <source>
        <dbReference type="EMBL" id="KIL56435.1"/>
    </source>
</evidence>
<accession>A0A0C2S1B2</accession>
<dbReference type="AlphaFoldDB" id="A0A0C2S1B2"/>
<gene>
    <name evidence="1" type="ORF">M378DRAFT_172694</name>
</gene>